<evidence type="ECO:0000313" key="4">
    <source>
        <dbReference type="EMBL" id="PWV08924.1"/>
    </source>
</evidence>
<dbReference type="VEuPathDB" id="TriTrypDB:ECC02_005999"/>
<dbReference type="VEuPathDB" id="TriTrypDB:TCSYLVIO_001850"/>
<gene>
    <name evidence="4" type="ORF">C3747_84g53</name>
</gene>
<dbReference type="SMART" id="SM00360">
    <property type="entry name" value="RRM"/>
    <property type="match status" value="2"/>
</dbReference>
<evidence type="ECO:0000256" key="2">
    <source>
        <dbReference type="SAM" id="MobiDB-lite"/>
    </source>
</evidence>
<dbReference type="Proteomes" id="UP000246078">
    <property type="component" value="Unassembled WGS sequence"/>
</dbReference>
<dbReference type="OrthoDB" id="439808at2759"/>
<feature type="compositionally biased region" description="Polar residues" evidence="2">
    <location>
        <begin position="418"/>
        <end position="427"/>
    </location>
</feature>
<dbReference type="VEuPathDB" id="TriTrypDB:TCDM_01869"/>
<accession>A0A2V2WR08</accession>
<dbReference type="PROSITE" id="PS50102">
    <property type="entry name" value="RRM"/>
    <property type="match status" value="2"/>
</dbReference>
<proteinExistence type="predicted"/>
<evidence type="ECO:0000313" key="5">
    <source>
        <dbReference type="Proteomes" id="UP000246078"/>
    </source>
</evidence>
<feature type="domain" description="RRM" evidence="3">
    <location>
        <begin position="330"/>
        <end position="408"/>
    </location>
</feature>
<sequence length="620" mass="65001">MDLFFGNIVGDGCGNNYIQNTNTENFNSVSLGKTNEFSDALGVIGDERECAEEGFIGGEIKAEATHSPPLNSCATSFLHSITSNVTDPRLPSGVRGGNAYDEGAWMTDVVSSTLPMTTLDARTSVESSFAAKNSEAEASVTANLTTVITPKSTPTNMAINSQQTSATGDTMRLTVRNNVYVSELPAHWNTDKLRSVCSAFGTIISAKVVHDGATNKSREYGFVMFETEEQAALCVESLNNCSMAGRVLACRLAHEKAMPAFAHAESISWSPCTTTNATPSTGFITPQEGPIESGRHFNPEFFEASYTPPQNGQPNNTIDQNAYSGLRKSRNVFIQGLPLHWNTDKLRGLCGTCGRVLRAKVVRDATTSLPCGHGFVLFETEEQASACVATLNGFVAEGRTLTCRLTREKRSSLQFSMSNADGLTTTPGMPPLSPSGRTSVNTESLVTPSTNVLAPIGIVEAVATPQNAAFMSVPNYGKWPPVGMVPNCAGGALPQTLQHAGLTSSPSFLGHATLATPQSYATVATAGNIPGFAAQPTEYGIVPGMEGQFAPFSNVSNAYIITLPYSPAGMGQVTGSTNSSLATVALAATALPLPMGTAGNSTGGASVVPSELVGGYIGRP</sequence>
<feature type="domain" description="RRM" evidence="3">
    <location>
        <begin position="177"/>
        <end position="255"/>
    </location>
</feature>
<dbReference type="VEuPathDB" id="TriTrypDB:Tc_MARK_661"/>
<evidence type="ECO:0000259" key="3">
    <source>
        <dbReference type="PROSITE" id="PS50102"/>
    </source>
</evidence>
<dbReference type="VEuPathDB" id="TriTrypDB:TcCL_ESM02254"/>
<dbReference type="InterPro" id="IPR000504">
    <property type="entry name" value="RRM_dom"/>
</dbReference>
<dbReference type="VEuPathDB" id="TriTrypDB:TcG_01604"/>
<dbReference type="PANTHER" id="PTHR48037">
    <property type="entry name" value="ATPASE E1"/>
    <property type="match status" value="1"/>
</dbReference>
<dbReference type="VEuPathDB" id="TriTrypDB:BCY84_16448"/>
<dbReference type="InterPro" id="IPR035979">
    <property type="entry name" value="RBD_domain_sf"/>
</dbReference>
<dbReference type="VEuPathDB" id="TriTrypDB:C4B63_30g219"/>
<dbReference type="InterPro" id="IPR012677">
    <property type="entry name" value="Nucleotide-bd_a/b_plait_sf"/>
</dbReference>
<dbReference type="SUPFAM" id="SSF54928">
    <property type="entry name" value="RNA-binding domain, RBD"/>
    <property type="match status" value="2"/>
</dbReference>
<comment type="caution">
    <text evidence="4">The sequence shown here is derived from an EMBL/GenBank/DDBJ whole genome shotgun (WGS) entry which is preliminary data.</text>
</comment>
<dbReference type="EMBL" id="PRFC01000084">
    <property type="protein sequence ID" value="PWV08924.1"/>
    <property type="molecule type" value="Genomic_DNA"/>
</dbReference>
<dbReference type="GO" id="GO:0003723">
    <property type="term" value="F:RNA binding"/>
    <property type="evidence" value="ECO:0007669"/>
    <property type="project" value="UniProtKB-UniRule"/>
</dbReference>
<dbReference type="Pfam" id="PF00076">
    <property type="entry name" value="RRM_1"/>
    <property type="match status" value="2"/>
</dbReference>
<dbReference type="SMR" id="A0A2V2WR08"/>
<name>A0A2V2WR08_TRYCR</name>
<dbReference type="VEuPathDB" id="TriTrypDB:C3747_84g53"/>
<dbReference type="OMA" id="ETEQMAT"/>
<feature type="region of interest" description="Disordered" evidence="2">
    <location>
        <begin position="418"/>
        <end position="442"/>
    </location>
</feature>
<dbReference type="VEuPathDB" id="TriTrypDB:TcYC6_0045880"/>
<dbReference type="VEuPathDB" id="TriTrypDB:TcCLB.506681.10"/>
<dbReference type="AlphaFoldDB" id="A0A2V2WR08"/>
<dbReference type="VEuPathDB" id="TriTrypDB:TcCLB.506825.10"/>
<dbReference type="VEuPathDB" id="TriTrypDB:TcBrA4_0088030"/>
<protein>
    <submittedName>
        <fullName evidence="4">Putative RNA-binding protein</fullName>
    </submittedName>
</protein>
<organism evidence="4 5">
    <name type="scientific">Trypanosoma cruzi</name>
    <dbReference type="NCBI Taxonomy" id="5693"/>
    <lineage>
        <taxon>Eukaryota</taxon>
        <taxon>Discoba</taxon>
        <taxon>Euglenozoa</taxon>
        <taxon>Kinetoplastea</taxon>
        <taxon>Metakinetoplastina</taxon>
        <taxon>Trypanosomatida</taxon>
        <taxon>Trypanosomatidae</taxon>
        <taxon>Trypanosoma</taxon>
        <taxon>Schizotrypanum</taxon>
    </lineage>
</organism>
<evidence type="ECO:0000256" key="1">
    <source>
        <dbReference type="PROSITE-ProRule" id="PRU00176"/>
    </source>
</evidence>
<keyword evidence="1" id="KW-0694">RNA-binding</keyword>
<reference evidence="4 5" key="1">
    <citation type="journal article" date="2018" name="Microb. Genom.">
        <title>Expanding an expanded genome: long-read sequencing of Trypanosoma cruzi.</title>
        <authorList>
            <person name="Berna L."/>
            <person name="Rodriguez M."/>
            <person name="Chiribao M.L."/>
            <person name="Parodi-Talice A."/>
            <person name="Pita S."/>
            <person name="Rijo G."/>
            <person name="Alvarez-Valin F."/>
            <person name="Robello C."/>
        </authorList>
    </citation>
    <scope>NUCLEOTIDE SEQUENCE [LARGE SCALE GENOMIC DNA]</scope>
    <source>
        <strain evidence="4 5">TCC</strain>
    </source>
</reference>
<dbReference type="PANTHER" id="PTHR48037:SF1">
    <property type="entry name" value="RRM DOMAIN-CONTAINING PROTEIN"/>
    <property type="match status" value="1"/>
</dbReference>
<dbReference type="Gene3D" id="3.30.70.330">
    <property type="match status" value="2"/>
</dbReference>